<feature type="compositionally biased region" description="Basic and acidic residues" evidence="1">
    <location>
        <begin position="207"/>
        <end position="216"/>
    </location>
</feature>
<feature type="region of interest" description="Disordered" evidence="1">
    <location>
        <begin position="207"/>
        <end position="235"/>
    </location>
</feature>
<dbReference type="InterPro" id="IPR001810">
    <property type="entry name" value="F-box_dom"/>
</dbReference>
<dbReference type="Proteomes" id="UP001209540">
    <property type="component" value="Unassembled WGS sequence"/>
</dbReference>
<organism evidence="3 4">
    <name type="scientific">Phascolomyces articulosus</name>
    <dbReference type="NCBI Taxonomy" id="60185"/>
    <lineage>
        <taxon>Eukaryota</taxon>
        <taxon>Fungi</taxon>
        <taxon>Fungi incertae sedis</taxon>
        <taxon>Mucoromycota</taxon>
        <taxon>Mucoromycotina</taxon>
        <taxon>Mucoromycetes</taxon>
        <taxon>Mucorales</taxon>
        <taxon>Lichtheimiaceae</taxon>
        <taxon>Phascolomyces</taxon>
    </lineage>
</organism>
<feature type="compositionally biased region" description="Low complexity" evidence="1">
    <location>
        <begin position="83"/>
        <end position="98"/>
    </location>
</feature>
<accession>A0AAD5K7L1</accession>
<evidence type="ECO:0000313" key="4">
    <source>
        <dbReference type="Proteomes" id="UP001209540"/>
    </source>
</evidence>
<reference evidence="3" key="1">
    <citation type="journal article" date="2022" name="IScience">
        <title>Evolution of zygomycete secretomes and the origins of terrestrial fungal ecologies.</title>
        <authorList>
            <person name="Chang Y."/>
            <person name="Wang Y."/>
            <person name="Mondo S."/>
            <person name="Ahrendt S."/>
            <person name="Andreopoulos W."/>
            <person name="Barry K."/>
            <person name="Beard J."/>
            <person name="Benny G.L."/>
            <person name="Blankenship S."/>
            <person name="Bonito G."/>
            <person name="Cuomo C."/>
            <person name="Desiro A."/>
            <person name="Gervers K.A."/>
            <person name="Hundley H."/>
            <person name="Kuo A."/>
            <person name="LaButti K."/>
            <person name="Lang B.F."/>
            <person name="Lipzen A."/>
            <person name="O'Donnell K."/>
            <person name="Pangilinan J."/>
            <person name="Reynolds N."/>
            <person name="Sandor L."/>
            <person name="Smith M.E."/>
            <person name="Tsang A."/>
            <person name="Grigoriev I.V."/>
            <person name="Stajich J.E."/>
            <person name="Spatafora J.W."/>
        </authorList>
    </citation>
    <scope>NUCLEOTIDE SEQUENCE</scope>
    <source>
        <strain evidence="3">RSA 2281</strain>
    </source>
</reference>
<keyword evidence="4" id="KW-1185">Reference proteome</keyword>
<feature type="compositionally biased region" description="Low complexity" evidence="1">
    <location>
        <begin position="217"/>
        <end position="233"/>
    </location>
</feature>
<sequence length="325" mass="37377">MSLLLPPTDIGTLSKLPTEVIDYLLQMLSDRDLVCVGRINSWYRNMVVPILTERITHYIQKDGWRIYVNAVTQFVVREEDQENNSNNDSPSTTSPNTTLMNGSDSNATSTTTLETLPENWNDQEAKLLGEQCSVNKETLALEFDIIPLDEEHGFRGLQITNSSSSSDGGDALSQHKKKSILLPVNPRHAEIDIQLYFAKIGRDDNIHEQQQRRSKDSNNNNNNTEEQQQQQQQPHFRLEQANMMSSINLGIPEVCRQVLEHGDFENRVSFGDIQDVFIHYRVTRPHLTAICVEFDKIQASPEWFICQLRNPYDFDMQRISEHSIW</sequence>
<dbReference type="PROSITE" id="PS50181">
    <property type="entry name" value="FBOX"/>
    <property type="match status" value="1"/>
</dbReference>
<feature type="domain" description="F-box" evidence="2">
    <location>
        <begin position="10"/>
        <end position="47"/>
    </location>
</feature>
<evidence type="ECO:0000256" key="1">
    <source>
        <dbReference type="SAM" id="MobiDB-lite"/>
    </source>
</evidence>
<evidence type="ECO:0000259" key="2">
    <source>
        <dbReference type="PROSITE" id="PS50181"/>
    </source>
</evidence>
<feature type="region of interest" description="Disordered" evidence="1">
    <location>
        <begin position="78"/>
        <end position="111"/>
    </location>
</feature>
<dbReference type="AlphaFoldDB" id="A0AAD5K7L1"/>
<protein>
    <recommendedName>
        <fullName evidence="2">F-box domain-containing protein</fullName>
    </recommendedName>
</protein>
<dbReference type="EMBL" id="JAIXMP010000024">
    <property type="protein sequence ID" value="KAI9254547.1"/>
    <property type="molecule type" value="Genomic_DNA"/>
</dbReference>
<evidence type="ECO:0000313" key="3">
    <source>
        <dbReference type="EMBL" id="KAI9254547.1"/>
    </source>
</evidence>
<feature type="compositionally biased region" description="Polar residues" evidence="1">
    <location>
        <begin position="99"/>
        <end position="111"/>
    </location>
</feature>
<proteinExistence type="predicted"/>
<comment type="caution">
    <text evidence="3">The sequence shown here is derived from an EMBL/GenBank/DDBJ whole genome shotgun (WGS) entry which is preliminary data.</text>
</comment>
<gene>
    <name evidence="3" type="ORF">BDA99DRAFT_540301</name>
</gene>
<name>A0AAD5K7L1_9FUNG</name>
<reference evidence="3" key="2">
    <citation type="submission" date="2023-02" db="EMBL/GenBank/DDBJ databases">
        <authorList>
            <consortium name="DOE Joint Genome Institute"/>
            <person name="Mondo S.J."/>
            <person name="Chang Y."/>
            <person name="Wang Y."/>
            <person name="Ahrendt S."/>
            <person name="Andreopoulos W."/>
            <person name="Barry K."/>
            <person name="Beard J."/>
            <person name="Benny G.L."/>
            <person name="Blankenship S."/>
            <person name="Bonito G."/>
            <person name="Cuomo C."/>
            <person name="Desiro A."/>
            <person name="Gervers K.A."/>
            <person name="Hundley H."/>
            <person name="Kuo A."/>
            <person name="LaButti K."/>
            <person name="Lang B.F."/>
            <person name="Lipzen A."/>
            <person name="O'Donnell K."/>
            <person name="Pangilinan J."/>
            <person name="Reynolds N."/>
            <person name="Sandor L."/>
            <person name="Smith M.W."/>
            <person name="Tsang A."/>
            <person name="Grigoriev I.V."/>
            <person name="Stajich J.E."/>
            <person name="Spatafora J.W."/>
        </authorList>
    </citation>
    <scope>NUCLEOTIDE SEQUENCE</scope>
    <source>
        <strain evidence="3">RSA 2281</strain>
    </source>
</reference>